<feature type="transmembrane region" description="Helical" evidence="1">
    <location>
        <begin position="105"/>
        <end position="123"/>
    </location>
</feature>
<dbReference type="PANTHER" id="PTHR39419">
    <property type="entry name" value="SLL0814 PROTEIN"/>
    <property type="match status" value="1"/>
</dbReference>
<feature type="transmembrane region" description="Helical" evidence="1">
    <location>
        <begin position="170"/>
        <end position="189"/>
    </location>
</feature>
<dbReference type="PANTHER" id="PTHR39419:SF1">
    <property type="entry name" value="SLL0814 PROTEIN"/>
    <property type="match status" value="1"/>
</dbReference>
<reference evidence="2 3" key="2">
    <citation type="submission" date="2018-05" db="EMBL/GenBank/DDBJ databases">
        <authorList>
            <person name="Lanie J.A."/>
            <person name="Ng W.-L."/>
            <person name="Kazmierczak K.M."/>
            <person name="Andrzejewski T.M."/>
            <person name="Davidsen T.M."/>
            <person name="Wayne K.J."/>
            <person name="Tettelin H."/>
            <person name="Glass J.I."/>
            <person name="Rusch D."/>
            <person name="Podicherti R."/>
            <person name="Tsui H.-C.T."/>
            <person name="Winkler M.E."/>
        </authorList>
    </citation>
    <scope>NUCLEOTIDE SEQUENCE [LARGE SCALE GENOMIC DNA]</scope>
    <source>
        <strain evidence="2 3">C305</strain>
    </source>
</reference>
<feature type="transmembrane region" description="Helical" evidence="1">
    <location>
        <begin position="201"/>
        <end position="217"/>
    </location>
</feature>
<dbReference type="Proteomes" id="UP000245370">
    <property type="component" value="Unassembled WGS sequence"/>
</dbReference>
<evidence type="ECO:0000256" key="1">
    <source>
        <dbReference type="SAM" id="Phobius"/>
    </source>
</evidence>
<sequence length="218" mass="25052">MMKEKISFQELLKHKSLILILVLVIFYLVGIIGLTSSWREDFLPLSFMNLMISFIVLLLALKNHSLRFYTFVFAGFSIGMIAEWIGVHTGLLFGNYVYGNNLGPLWYGVPLIIGVNWVMLTIISGSIAEIFSIHWFFKAVIGTFLMLLLDLLIEPIAIQSDYWVWSGDIPFSNFVGWFLIAFVIQLVYFSMRLGEQNKVATVLYFLQIVFFLILNIVL</sequence>
<dbReference type="OrthoDB" id="9811293at2"/>
<keyword evidence="1" id="KW-0472">Membrane</keyword>
<organism evidence="2 3">
    <name type="scientific">Brumimicrobium oceani</name>
    <dbReference type="NCBI Taxonomy" id="2100725"/>
    <lineage>
        <taxon>Bacteria</taxon>
        <taxon>Pseudomonadati</taxon>
        <taxon>Bacteroidota</taxon>
        <taxon>Flavobacteriia</taxon>
        <taxon>Flavobacteriales</taxon>
        <taxon>Crocinitomicaceae</taxon>
        <taxon>Brumimicrobium</taxon>
    </lineage>
</organism>
<gene>
    <name evidence="2" type="ORF">DIT68_13435</name>
</gene>
<dbReference type="Pfam" id="PF04240">
    <property type="entry name" value="Caroten_synth"/>
    <property type="match status" value="1"/>
</dbReference>
<feature type="transmembrane region" description="Helical" evidence="1">
    <location>
        <begin position="135"/>
        <end position="158"/>
    </location>
</feature>
<keyword evidence="3" id="KW-1185">Reference proteome</keyword>
<feature type="transmembrane region" description="Helical" evidence="1">
    <location>
        <begin position="42"/>
        <end position="61"/>
    </location>
</feature>
<name>A0A2U2XA91_9FLAO</name>
<dbReference type="InterPro" id="IPR007354">
    <property type="entry name" value="CruF-like"/>
</dbReference>
<dbReference type="RefSeq" id="WP_109360331.1">
    <property type="nucleotide sequence ID" value="NZ_QFRJ01000012.1"/>
</dbReference>
<dbReference type="EMBL" id="QFRJ01000012">
    <property type="protein sequence ID" value="PWH84719.1"/>
    <property type="molecule type" value="Genomic_DNA"/>
</dbReference>
<comment type="caution">
    <text evidence="2">The sequence shown here is derived from an EMBL/GenBank/DDBJ whole genome shotgun (WGS) entry which is preliminary data.</text>
</comment>
<feature type="transmembrane region" description="Helical" evidence="1">
    <location>
        <begin position="68"/>
        <end position="93"/>
    </location>
</feature>
<reference evidence="2 3" key="1">
    <citation type="submission" date="2018-05" db="EMBL/GenBank/DDBJ databases">
        <title>Brumimicrobium oceani sp. nov., isolated from coastal sediment.</title>
        <authorList>
            <person name="Kou Y."/>
        </authorList>
    </citation>
    <scope>NUCLEOTIDE SEQUENCE [LARGE SCALE GENOMIC DNA]</scope>
    <source>
        <strain evidence="2 3">C305</strain>
    </source>
</reference>
<keyword evidence="1" id="KW-0812">Transmembrane</keyword>
<proteinExistence type="predicted"/>
<evidence type="ECO:0000313" key="2">
    <source>
        <dbReference type="EMBL" id="PWH84719.1"/>
    </source>
</evidence>
<dbReference type="AlphaFoldDB" id="A0A2U2XA91"/>
<accession>A0A2U2XA91</accession>
<keyword evidence="1" id="KW-1133">Transmembrane helix</keyword>
<evidence type="ECO:0000313" key="3">
    <source>
        <dbReference type="Proteomes" id="UP000245370"/>
    </source>
</evidence>
<feature type="transmembrane region" description="Helical" evidence="1">
    <location>
        <begin position="16"/>
        <end position="36"/>
    </location>
</feature>
<protein>
    <submittedName>
        <fullName evidence="2">Carotenoid biosynthesis protein</fullName>
    </submittedName>
</protein>